<evidence type="ECO:0000313" key="2">
    <source>
        <dbReference type="Proteomes" id="UP000499080"/>
    </source>
</evidence>
<dbReference type="EMBL" id="BGPR01001196">
    <property type="protein sequence ID" value="GBM47892.1"/>
    <property type="molecule type" value="Genomic_DNA"/>
</dbReference>
<reference evidence="1 2" key="1">
    <citation type="journal article" date="2019" name="Sci. Rep.">
        <title>Orb-weaving spider Araneus ventricosus genome elucidates the spidroin gene catalogue.</title>
        <authorList>
            <person name="Kono N."/>
            <person name="Nakamura H."/>
            <person name="Ohtoshi R."/>
            <person name="Moran D.A.P."/>
            <person name="Shinohara A."/>
            <person name="Yoshida Y."/>
            <person name="Fujiwara M."/>
            <person name="Mori M."/>
            <person name="Tomita M."/>
            <person name="Arakawa K."/>
        </authorList>
    </citation>
    <scope>NUCLEOTIDE SEQUENCE [LARGE SCALE GENOMIC DNA]</scope>
</reference>
<proteinExistence type="predicted"/>
<sequence>MTGRIKRINRKLVAAESLYGWCLIGVSGPPNKNSSDSSIMKVVVEEDISKQLEMFWKLENLGIEPANDRLNCNDNKILQEFEESIQFRDNRYVVKLPWKDNERVTR</sequence>
<dbReference type="OrthoDB" id="10055784at2759"/>
<gene>
    <name evidence="1" type="ORF">AVEN_75316_1</name>
</gene>
<name>A0A4Y2G258_ARAVE</name>
<dbReference type="AlphaFoldDB" id="A0A4Y2G258"/>
<keyword evidence="2" id="KW-1185">Reference proteome</keyword>
<comment type="caution">
    <text evidence="1">The sequence shown here is derived from an EMBL/GenBank/DDBJ whole genome shotgun (WGS) entry which is preliminary data.</text>
</comment>
<protein>
    <recommendedName>
        <fullName evidence="3">Peptidase aspartic putative domain-containing protein</fullName>
    </recommendedName>
</protein>
<evidence type="ECO:0000313" key="1">
    <source>
        <dbReference type="EMBL" id="GBM47892.1"/>
    </source>
</evidence>
<dbReference type="Proteomes" id="UP000499080">
    <property type="component" value="Unassembled WGS sequence"/>
</dbReference>
<organism evidence="1 2">
    <name type="scientific">Araneus ventricosus</name>
    <name type="common">Orbweaver spider</name>
    <name type="synonym">Epeira ventricosa</name>
    <dbReference type="NCBI Taxonomy" id="182803"/>
    <lineage>
        <taxon>Eukaryota</taxon>
        <taxon>Metazoa</taxon>
        <taxon>Ecdysozoa</taxon>
        <taxon>Arthropoda</taxon>
        <taxon>Chelicerata</taxon>
        <taxon>Arachnida</taxon>
        <taxon>Araneae</taxon>
        <taxon>Araneomorphae</taxon>
        <taxon>Entelegynae</taxon>
        <taxon>Araneoidea</taxon>
        <taxon>Araneidae</taxon>
        <taxon>Araneus</taxon>
    </lineage>
</organism>
<evidence type="ECO:0008006" key="3">
    <source>
        <dbReference type="Google" id="ProtNLM"/>
    </source>
</evidence>
<accession>A0A4Y2G258</accession>